<keyword evidence="3" id="KW-1185">Reference proteome</keyword>
<comment type="caution">
    <text evidence="2">The sequence shown here is derived from an EMBL/GenBank/DDBJ whole genome shotgun (WGS) entry which is preliminary data.</text>
</comment>
<dbReference type="AlphaFoldDB" id="A0A8H3EQR8"/>
<evidence type="ECO:0000313" key="2">
    <source>
        <dbReference type="EMBL" id="CAF9908522.1"/>
    </source>
</evidence>
<feature type="region of interest" description="Disordered" evidence="1">
    <location>
        <begin position="114"/>
        <end position="177"/>
    </location>
</feature>
<proteinExistence type="predicted"/>
<dbReference type="EMBL" id="CAJPDR010000029">
    <property type="protein sequence ID" value="CAF9908522.1"/>
    <property type="molecule type" value="Genomic_DNA"/>
</dbReference>
<evidence type="ECO:0000313" key="3">
    <source>
        <dbReference type="Proteomes" id="UP000664203"/>
    </source>
</evidence>
<name>A0A8H3EQR8_9LECA</name>
<feature type="compositionally biased region" description="Polar residues" evidence="1">
    <location>
        <begin position="120"/>
        <end position="143"/>
    </location>
</feature>
<protein>
    <submittedName>
        <fullName evidence="2">Uncharacterized protein</fullName>
    </submittedName>
</protein>
<feature type="region of interest" description="Disordered" evidence="1">
    <location>
        <begin position="42"/>
        <end position="98"/>
    </location>
</feature>
<reference evidence="2" key="1">
    <citation type="submission" date="2021-03" db="EMBL/GenBank/DDBJ databases">
        <authorList>
            <person name="Tagirdzhanova G."/>
        </authorList>
    </citation>
    <scope>NUCLEOTIDE SEQUENCE</scope>
</reference>
<organism evidence="2 3">
    <name type="scientific">Alectoria fallacina</name>
    <dbReference type="NCBI Taxonomy" id="1903189"/>
    <lineage>
        <taxon>Eukaryota</taxon>
        <taxon>Fungi</taxon>
        <taxon>Dikarya</taxon>
        <taxon>Ascomycota</taxon>
        <taxon>Pezizomycotina</taxon>
        <taxon>Lecanoromycetes</taxon>
        <taxon>OSLEUM clade</taxon>
        <taxon>Lecanoromycetidae</taxon>
        <taxon>Lecanorales</taxon>
        <taxon>Lecanorineae</taxon>
        <taxon>Parmeliaceae</taxon>
        <taxon>Alectoria</taxon>
    </lineage>
</organism>
<evidence type="ECO:0000256" key="1">
    <source>
        <dbReference type="SAM" id="MobiDB-lite"/>
    </source>
</evidence>
<dbReference type="Proteomes" id="UP000664203">
    <property type="component" value="Unassembled WGS sequence"/>
</dbReference>
<accession>A0A8H3EQR8</accession>
<gene>
    <name evidence="2" type="ORF">ALECFALPRED_004664</name>
</gene>
<sequence>MATRKYRQNQLKRALSALDPVNRSFSQIPEFQDYLRPAPASKMPVRGDIVPDQGIAPKPAPTNQDKVRPVVPPPTPLPLDFVKNDANAPTHAPKVQHPANAASILQPIAPTNIVADHTTGPKSNPDTHQQAHSKDAFQTTVRASNAPMGVKAPSPDIQSRRPGTLSTTAKVAETMKG</sequence>